<keyword evidence="4" id="KW-1185">Reference proteome</keyword>
<name>A0A3E1YD63_9BACT</name>
<organism evidence="3 4">
    <name type="scientific">Chitinophaga silvatica</name>
    <dbReference type="NCBI Taxonomy" id="2282649"/>
    <lineage>
        <taxon>Bacteria</taxon>
        <taxon>Pseudomonadati</taxon>
        <taxon>Bacteroidota</taxon>
        <taxon>Chitinophagia</taxon>
        <taxon>Chitinophagales</taxon>
        <taxon>Chitinophagaceae</taxon>
        <taxon>Chitinophaga</taxon>
    </lineage>
</organism>
<proteinExistence type="predicted"/>
<evidence type="ECO:0000256" key="2">
    <source>
        <dbReference type="SAM" id="SignalP"/>
    </source>
</evidence>
<dbReference type="AlphaFoldDB" id="A0A3E1YD63"/>
<feature type="coiled-coil region" evidence="1">
    <location>
        <begin position="411"/>
        <end position="449"/>
    </location>
</feature>
<dbReference type="Proteomes" id="UP000260644">
    <property type="component" value="Unassembled WGS sequence"/>
</dbReference>
<protein>
    <submittedName>
        <fullName evidence="3">Uncharacterized protein</fullName>
    </submittedName>
</protein>
<comment type="caution">
    <text evidence="3">The sequence shown here is derived from an EMBL/GenBank/DDBJ whole genome shotgun (WGS) entry which is preliminary data.</text>
</comment>
<evidence type="ECO:0000313" key="4">
    <source>
        <dbReference type="Proteomes" id="UP000260644"/>
    </source>
</evidence>
<feature type="signal peptide" evidence="2">
    <location>
        <begin position="1"/>
        <end position="18"/>
    </location>
</feature>
<evidence type="ECO:0000256" key="1">
    <source>
        <dbReference type="SAM" id="Coils"/>
    </source>
</evidence>
<sequence>MRYLLLSLLCAVSVTVCAYAPGDWQLLGSTHAASAPNDFYYYKVAQINNASDTYASILEISIQGDPKFYEQQGTFVVRIDKAAATTTRFDGLEVRCTSGNAAAASFYIYNNALWLRANYKGGNIYYRSAADFNNSPVTASPFSQTTTAPTGFVKSINGFGMKCDFINSVYYPLPYVDKQGNYYVGGKLGVGMDTATAPVHIINGKQEIRLGTGTSTSGYKLDIGVNDDGVNFFNNSIVRGYNFKGNTSTLFSINEYGNISIGKPSTRALRLDMDGILRNTGPVTFFGPGTVNDSTGGTLKRGLHVDNGANTSWDLLTLKNNTSTMLRVDGAGNVSIGAGNSKAYKLAVDGTLGARRIKVEQVSWADFVFDEDYVLPSLQEVSAFIKQHKHLPGIPAAEEVKKEGVDLGEMNKKLLQKVEELTLYLIELKNENRQQQEDLNKLKEQLKNGK</sequence>
<dbReference type="OrthoDB" id="652545at2"/>
<keyword evidence="2" id="KW-0732">Signal</keyword>
<reference evidence="3 4" key="1">
    <citation type="submission" date="2018-07" db="EMBL/GenBank/DDBJ databases">
        <title>Chitinophaga K2CV101002-2 sp. nov., isolated from a monsoon evergreen broad-leaved forest soil.</title>
        <authorList>
            <person name="Lv Y."/>
        </authorList>
    </citation>
    <scope>NUCLEOTIDE SEQUENCE [LARGE SCALE GENOMIC DNA]</scope>
    <source>
        <strain evidence="3 4">GDMCC 1.1288</strain>
    </source>
</reference>
<evidence type="ECO:0000313" key="3">
    <source>
        <dbReference type="EMBL" id="RFS24486.1"/>
    </source>
</evidence>
<dbReference type="EMBL" id="QPMM01000002">
    <property type="protein sequence ID" value="RFS24486.1"/>
    <property type="molecule type" value="Genomic_DNA"/>
</dbReference>
<feature type="chain" id="PRO_5017549387" evidence="2">
    <location>
        <begin position="19"/>
        <end position="450"/>
    </location>
</feature>
<keyword evidence="1" id="KW-0175">Coiled coil</keyword>
<accession>A0A3E1YD63</accession>
<dbReference type="RefSeq" id="WP_116974295.1">
    <property type="nucleotide sequence ID" value="NZ_QPMM01000002.1"/>
</dbReference>
<gene>
    <name evidence="3" type="ORF">DVR12_04560</name>
</gene>